<evidence type="ECO:0000256" key="1">
    <source>
        <dbReference type="ARBA" id="ARBA00004651"/>
    </source>
</evidence>
<dbReference type="PROSITE" id="PS50928">
    <property type="entry name" value="ABC_TM1"/>
    <property type="match status" value="1"/>
</dbReference>
<accession>A0A0M8K927</accession>
<dbReference type="InterPro" id="IPR005672">
    <property type="entry name" value="Phosphate_PstA"/>
</dbReference>
<reference evidence="10" key="1">
    <citation type="journal article" date="2015" name="Genome Announc.">
        <title>Draft Genome Sequence of a Heterotrophic Facultative Anaerobic Thermophilic Bacterium, Ardenticatena maritima Strain 110ST.</title>
        <authorList>
            <person name="Kawaichi S."/>
            <person name="Yoshida T."/>
            <person name="Sako Y."/>
            <person name="Nakamura R."/>
        </authorList>
    </citation>
    <scope>NUCLEOTIDE SEQUENCE [LARGE SCALE GENOMIC DNA]</scope>
    <source>
        <strain evidence="10">110S</strain>
    </source>
</reference>
<dbReference type="Proteomes" id="UP000037784">
    <property type="component" value="Unassembled WGS sequence"/>
</dbReference>
<evidence type="ECO:0000313" key="10">
    <source>
        <dbReference type="EMBL" id="GAP64303.1"/>
    </source>
</evidence>
<dbReference type="InterPro" id="IPR000515">
    <property type="entry name" value="MetI-like"/>
</dbReference>
<keyword evidence="6 8" id="KW-1133">Transmembrane helix</keyword>
<dbReference type="Proteomes" id="UP000050502">
    <property type="component" value="Unassembled WGS sequence"/>
</dbReference>
<dbReference type="FunCoup" id="A0A0M8K927">
    <property type="interactions" value="237"/>
</dbReference>
<dbReference type="RefSeq" id="WP_054494006.1">
    <property type="nucleotide sequence ID" value="NZ_BBZA01000242.1"/>
</dbReference>
<dbReference type="GO" id="GO:0005886">
    <property type="term" value="C:plasma membrane"/>
    <property type="evidence" value="ECO:0007669"/>
    <property type="project" value="UniProtKB-SubCell"/>
</dbReference>
<name>A0A0M8K927_9CHLR</name>
<proteinExistence type="inferred from homology"/>
<evidence type="ECO:0000256" key="3">
    <source>
        <dbReference type="ARBA" id="ARBA00022448"/>
    </source>
</evidence>
<comment type="similarity">
    <text evidence="2 8">Belongs to the binding-protein-dependent transport system permease family. CysTW subfamily.</text>
</comment>
<dbReference type="InterPro" id="IPR035906">
    <property type="entry name" value="MetI-like_sf"/>
</dbReference>
<comment type="caution">
    <text evidence="8">Lacks conserved residue(s) required for the propagation of feature annotation.</text>
</comment>
<keyword evidence="5 8" id="KW-0812">Transmembrane</keyword>
<dbReference type="EMBL" id="BBZA01000242">
    <property type="protein sequence ID" value="GAP64303.1"/>
    <property type="molecule type" value="Genomic_DNA"/>
</dbReference>
<evidence type="ECO:0000256" key="5">
    <source>
        <dbReference type="ARBA" id="ARBA00022692"/>
    </source>
</evidence>
<dbReference type="Gene3D" id="1.10.3720.10">
    <property type="entry name" value="MetI-like"/>
    <property type="match status" value="1"/>
</dbReference>
<dbReference type="PANTHER" id="PTHR43470">
    <property type="entry name" value="PHOSPHATE TRANSPORT SYSTEM PERMEASE PROTEIN PSTA-RELATED"/>
    <property type="match status" value="1"/>
</dbReference>
<dbReference type="STRING" id="872965.SE16_10035"/>
<dbReference type="SUPFAM" id="SSF161098">
    <property type="entry name" value="MetI-like"/>
    <property type="match status" value="1"/>
</dbReference>
<evidence type="ECO:0000256" key="6">
    <source>
        <dbReference type="ARBA" id="ARBA00022989"/>
    </source>
</evidence>
<dbReference type="GO" id="GO:0005315">
    <property type="term" value="F:phosphate transmembrane transporter activity"/>
    <property type="evidence" value="ECO:0007669"/>
    <property type="project" value="InterPro"/>
</dbReference>
<keyword evidence="4 8" id="KW-1003">Cell membrane</keyword>
<dbReference type="OrthoDB" id="9785113at2"/>
<feature type="transmembrane region" description="Helical" evidence="8">
    <location>
        <begin position="111"/>
        <end position="136"/>
    </location>
</feature>
<comment type="caution">
    <text evidence="10">The sequence shown here is derived from an EMBL/GenBank/DDBJ whole genome shotgun (WGS) entry which is preliminary data.</text>
</comment>
<dbReference type="PANTHER" id="PTHR43470:SF5">
    <property type="entry name" value="PHOSPHATE TRANSPORT SYSTEM PERMEASE PROTEIN PSTA"/>
    <property type="match status" value="1"/>
</dbReference>
<keyword evidence="7 8" id="KW-0472">Membrane</keyword>
<evidence type="ECO:0000313" key="13">
    <source>
        <dbReference type="Proteomes" id="UP000050502"/>
    </source>
</evidence>
<reference evidence="12" key="3">
    <citation type="submission" date="2015-08" db="EMBL/GenBank/DDBJ databases">
        <title>Draft Genome Sequence of a Heterotrophic Facultative Anaerobic Bacterium Ardenticatena maritima Strain 110S.</title>
        <authorList>
            <person name="Kawaichi S."/>
            <person name="Yoshida T."/>
            <person name="Sako Y."/>
            <person name="Nakamura R."/>
        </authorList>
    </citation>
    <scope>NUCLEOTIDE SEQUENCE [LARGE SCALE GENOMIC DNA]</scope>
    <source>
        <strain evidence="12">110S</strain>
    </source>
</reference>
<keyword evidence="12" id="KW-1185">Reference proteome</keyword>
<evidence type="ECO:0000259" key="9">
    <source>
        <dbReference type="PROSITE" id="PS50928"/>
    </source>
</evidence>
<dbReference type="PATRIC" id="fig|872965.6.peg.2055"/>
<comment type="subcellular location">
    <subcellularLocation>
        <location evidence="1 8">Cell membrane</location>
        <topology evidence="1 8">Multi-pass membrane protein</topology>
    </subcellularLocation>
</comment>
<feature type="transmembrane region" description="Helical" evidence="8">
    <location>
        <begin position="21"/>
        <end position="42"/>
    </location>
</feature>
<evidence type="ECO:0000256" key="7">
    <source>
        <dbReference type="ARBA" id="ARBA00023136"/>
    </source>
</evidence>
<feature type="transmembrane region" description="Helical" evidence="8">
    <location>
        <begin position="148"/>
        <end position="167"/>
    </location>
</feature>
<feature type="transmembrane region" description="Helical" evidence="8">
    <location>
        <begin position="265"/>
        <end position="286"/>
    </location>
</feature>
<evidence type="ECO:0000313" key="12">
    <source>
        <dbReference type="Proteomes" id="UP000037784"/>
    </source>
</evidence>
<protein>
    <recommendedName>
        <fullName evidence="8">Phosphate transport system permease protein PstA</fullName>
    </recommendedName>
</protein>
<dbReference type="CDD" id="cd06261">
    <property type="entry name" value="TM_PBP2"/>
    <property type="match status" value="1"/>
</dbReference>
<reference evidence="11 13" key="2">
    <citation type="submission" date="2015-07" db="EMBL/GenBank/DDBJ databases">
        <title>Whole genome sequence of Ardenticatena maritima DSM 23922.</title>
        <authorList>
            <person name="Hemp J."/>
            <person name="Ward L.M."/>
            <person name="Pace L.A."/>
            <person name="Fischer W.W."/>
        </authorList>
    </citation>
    <scope>NUCLEOTIDE SEQUENCE [LARGE SCALE GENOMIC DNA]</scope>
    <source>
        <strain evidence="11 13">110S</strain>
    </source>
</reference>
<evidence type="ECO:0000256" key="4">
    <source>
        <dbReference type="ARBA" id="ARBA00022475"/>
    </source>
</evidence>
<organism evidence="10 12">
    <name type="scientific">Ardenticatena maritima</name>
    <dbReference type="NCBI Taxonomy" id="872965"/>
    <lineage>
        <taxon>Bacteria</taxon>
        <taxon>Bacillati</taxon>
        <taxon>Chloroflexota</taxon>
        <taxon>Ardenticatenia</taxon>
        <taxon>Ardenticatenales</taxon>
        <taxon>Ardenticatenaceae</taxon>
        <taxon>Ardenticatena</taxon>
    </lineage>
</organism>
<feature type="transmembrane region" description="Helical" evidence="8">
    <location>
        <begin position="70"/>
        <end position="99"/>
    </location>
</feature>
<dbReference type="Pfam" id="PF00528">
    <property type="entry name" value="BPD_transp_1"/>
    <property type="match status" value="1"/>
</dbReference>
<feature type="domain" description="ABC transmembrane type-1" evidence="9">
    <location>
        <begin position="74"/>
        <end position="283"/>
    </location>
</feature>
<evidence type="ECO:0000256" key="2">
    <source>
        <dbReference type="ARBA" id="ARBA00007069"/>
    </source>
</evidence>
<dbReference type="AlphaFoldDB" id="A0A0M8K927"/>
<dbReference type="EMBL" id="LGKN01000005">
    <property type="protein sequence ID" value="KPL87873.1"/>
    <property type="molecule type" value="Genomic_DNA"/>
</dbReference>
<keyword evidence="3" id="KW-0813">Transport</keyword>
<evidence type="ECO:0000256" key="8">
    <source>
        <dbReference type="RuleBase" id="RU363043"/>
    </source>
</evidence>
<gene>
    <name evidence="10" type="primary">pstA</name>
    <name evidence="10" type="ORF">ARMA_2726</name>
    <name evidence="11" type="ORF">SE16_10035</name>
</gene>
<evidence type="ECO:0000313" key="11">
    <source>
        <dbReference type="EMBL" id="KPL87873.1"/>
    </source>
</evidence>
<dbReference type="NCBIfam" id="TIGR00974">
    <property type="entry name" value="3a0107s02c"/>
    <property type="match status" value="1"/>
</dbReference>
<dbReference type="GO" id="GO:0035435">
    <property type="term" value="P:phosphate ion transmembrane transport"/>
    <property type="evidence" value="ECO:0007669"/>
    <property type="project" value="InterPro"/>
</dbReference>
<sequence length="296" mass="32353">MTLHDIEFEAQLARRRLKGRIFEIVALLAITIALTALALLFWDVLRDGLGRLNWQFLTSYPSRRAARAGFLPAIVGSVYMVGLMVLFAFPIGVGAAVYLEEYAPKNWLTDLIQINIANLAGVPSIIYGLLGLEFFARVLGAWTGGRSLLTGALTMALLVMPIVIISAREAIRAVPNSVRLAAIGLGATRWQVVRDHVLPYAMPGILTGTILAISRAIGETAPLITIGALTYVAFLPDSLHSQFTVMPIQIFNWISRPQADFHANAAAGIIVLLTILLSMNALAVFLRYRFEQRLKG</sequence>